<evidence type="ECO:0000256" key="4">
    <source>
        <dbReference type="ARBA" id="ARBA00022729"/>
    </source>
</evidence>
<comment type="similarity">
    <text evidence="5">Belongs to the bacterial solute-binding protein 9 family.</text>
</comment>
<keyword evidence="3" id="KW-0479">Metal-binding</keyword>
<dbReference type="STRING" id="575594.HMPREF0501_01397"/>
<keyword evidence="6" id="KW-0472">Membrane</keyword>
<evidence type="ECO:0000256" key="1">
    <source>
        <dbReference type="ARBA" id="ARBA00004196"/>
    </source>
</evidence>
<feature type="transmembrane region" description="Helical" evidence="6">
    <location>
        <begin position="7"/>
        <end position="26"/>
    </location>
</feature>
<evidence type="ECO:0000256" key="3">
    <source>
        <dbReference type="ARBA" id="ARBA00022723"/>
    </source>
</evidence>
<dbReference type="AlphaFoldDB" id="C7XXB2"/>
<evidence type="ECO:0000256" key="5">
    <source>
        <dbReference type="RuleBase" id="RU003512"/>
    </source>
</evidence>
<dbReference type="GO" id="GO:0030313">
    <property type="term" value="C:cell envelope"/>
    <property type="evidence" value="ECO:0007669"/>
    <property type="project" value="UniProtKB-SubCell"/>
</dbReference>
<dbReference type="Gene3D" id="3.40.50.1980">
    <property type="entry name" value="Nitrogenase molybdenum iron protein domain"/>
    <property type="match status" value="2"/>
</dbReference>
<dbReference type="Proteomes" id="UP000003987">
    <property type="component" value="Unassembled WGS sequence"/>
</dbReference>
<keyword evidence="6" id="KW-1133">Transmembrane helix</keyword>
<name>C7XXB2_9LACO</name>
<dbReference type="eggNOG" id="COG0803">
    <property type="taxonomic scope" value="Bacteria"/>
</dbReference>
<protein>
    <submittedName>
        <fullName evidence="7">ABC transporter, substrate-binding protein</fullName>
    </submittedName>
</protein>
<comment type="subcellular location">
    <subcellularLocation>
        <location evidence="1">Cell envelope</location>
    </subcellularLocation>
</comment>
<sequence length="303" mass="34421">MKKKRWGLIGLITSLAVVLILMITGWQPHLHRQQRPIRVVTSLNFYGEVAQSVAGKYGDVTSFINSSAVDTHDFQPSTKQAQQLAEANVVIENGLGYDTWLQKMTKSTDHEQAVINVGREVAHKKAGNNEHVWYQPSTMSNLATQLAQKYAKLDPKHRAYYYARAQRYQKQLAPLNKTIAQAKRGVDSQRNVVLVSEPVFDYALDNLGYRIANQRFAKAVEDDNDPSPKEIAAMQSAICQHRVAFFVNNKQESNSTIKNMFKLARQSGVPVLNVTETKPDHQTYTEWMQTQYQQLIKIQEQGE</sequence>
<dbReference type="GO" id="GO:0030001">
    <property type="term" value="P:metal ion transport"/>
    <property type="evidence" value="ECO:0007669"/>
    <property type="project" value="InterPro"/>
</dbReference>
<evidence type="ECO:0000313" key="8">
    <source>
        <dbReference type="Proteomes" id="UP000003987"/>
    </source>
</evidence>
<evidence type="ECO:0000256" key="2">
    <source>
        <dbReference type="ARBA" id="ARBA00022448"/>
    </source>
</evidence>
<dbReference type="PRINTS" id="PR00690">
    <property type="entry name" value="ADHESNFAMILY"/>
</dbReference>
<dbReference type="HOGENOM" id="CLU_016838_0_0_9"/>
<dbReference type="PANTHER" id="PTHR42953">
    <property type="entry name" value="HIGH-AFFINITY ZINC UPTAKE SYSTEM PROTEIN ZNUA-RELATED"/>
    <property type="match status" value="1"/>
</dbReference>
<dbReference type="GO" id="GO:0046872">
    <property type="term" value="F:metal ion binding"/>
    <property type="evidence" value="ECO:0007669"/>
    <property type="project" value="UniProtKB-KW"/>
</dbReference>
<evidence type="ECO:0000256" key="6">
    <source>
        <dbReference type="SAM" id="Phobius"/>
    </source>
</evidence>
<dbReference type="GO" id="GO:0007155">
    <property type="term" value="P:cell adhesion"/>
    <property type="evidence" value="ECO:0007669"/>
    <property type="project" value="InterPro"/>
</dbReference>
<proteinExistence type="inferred from homology"/>
<gene>
    <name evidence="7" type="ORF">HMPREF0501_01397</name>
</gene>
<dbReference type="RefSeq" id="WP_006917291.1">
    <property type="nucleotide sequence ID" value="NZ_GG698805.1"/>
</dbReference>
<dbReference type="OrthoDB" id="9810636at2"/>
<accession>C7XXB2</accession>
<dbReference type="PANTHER" id="PTHR42953:SF1">
    <property type="entry name" value="METAL-BINDING PROTEIN HI_0362-RELATED"/>
    <property type="match status" value="1"/>
</dbReference>
<keyword evidence="8" id="KW-1185">Reference proteome</keyword>
<evidence type="ECO:0000313" key="7">
    <source>
        <dbReference type="EMBL" id="EEU29932.1"/>
    </source>
</evidence>
<dbReference type="Pfam" id="PF01297">
    <property type="entry name" value="ZnuA"/>
    <property type="match status" value="1"/>
</dbReference>
<dbReference type="InterPro" id="IPR006128">
    <property type="entry name" value="Lipoprotein_PsaA-like"/>
</dbReference>
<reference evidence="7 8" key="1">
    <citation type="submission" date="2009-06" db="EMBL/GenBank/DDBJ databases">
        <title>The Genome Sequence of Lactobacillus coleohominis strain 101-4-CHN.</title>
        <authorList>
            <consortium name="The Broad Institute Genome Sequencing Platform"/>
            <person name="Ward D."/>
            <person name="Young S.K."/>
            <person name="Zeng Q."/>
            <person name="Koehrsen M."/>
            <person name="Alvarado L."/>
            <person name="Berlin A."/>
            <person name="Borenstein D."/>
            <person name="Chen Z."/>
            <person name="Engels R."/>
            <person name="Freedman E."/>
            <person name="Gellesch M."/>
            <person name="Goldberg J."/>
            <person name="Griggs A."/>
            <person name="Gujja S."/>
            <person name="Heiman D."/>
            <person name="Hepburn T."/>
            <person name="Howarth C."/>
            <person name="Jen D."/>
            <person name="Larson L."/>
            <person name="Lewis B."/>
            <person name="Mehta T."/>
            <person name="Park D."/>
            <person name="Pearson M."/>
            <person name="Roberts A."/>
            <person name="Saif S."/>
            <person name="Shea T."/>
            <person name="Shenoy N."/>
            <person name="Sisk P."/>
            <person name="Stolte C."/>
            <person name="Sykes S."/>
            <person name="Walk T."/>
            <person name="White J."/>
            <person name="Yandava C."/>
            <person name="Liu Y."/>
            <person name="Xu Q."/>
            <person name="Lander E."/>
            <person name="Nusbaum C."/>
            <person name="Galagan J."/>
            <person name="Birren B."/>
        </authorList>
    </citation>
    <scope>NUCLEOTIDE SEQUENCE [LARGE SCALE GENOMIC DNA]</scope>
    <source>
        <strain evidence="7 8">101-4-CHN</strain>
    </source>
</reference>
<dbReference type="EMBL" id="GG698805">
    <property type="protein sequence ID" value="EEU29932.1"/>
    <property type="molecule type" value="Genomic_DNA"/>
</dbReference>
<keyword evidence="6" id="KW-0812">Transmembrane</keyword>
<dbReference type="SUPFAM" id="SSF53807">
    <property type="entry name" value="Helical backbone' metal receptor"/>
    <property type="match status" value="1"/>
</dbReference>
<keyword evidence="4" id="KW-0732">Signal</keyword>
<dbReference type="InterPro" id="IPR006127">
    <property type="entry name" value="ZnuA-like"/>
</dbReference>
<keyword evidence="2 5" id="KW-0813">Transport</keyword>
<dbReference type="InterPro" id="IPR050492">
    <property type="entry name" value="Bact_metal-bind_prot9"/>
</dbReference>
<organism evidence="7 8">
    <name type="scientific">Limosilactobacillus coleohominis 101-4-CHN</name>
    <dbReference type="NCBI Taxonomy" id="575594"/>
    <lineage>
        <taxon>Bacteria</taxon>
        <taxon>Bacillati</taxon>
        <taxon>Bacillota</taxon>
        <taxon>Bacilli</taxon>
        <taxon>Lactobacillales</taxon>
        <taxon>Lactobacillaceae</taxon>
        <taxon>Limosilactobacillus</taxon>
    </lineage>
</organism>